<keyword evidence="1" id="KW-0472">Membrane</keyword>
<reference evidence="2 3" key="1">
    <citation type="submission" date="2016-06" db="EMBL/GenBank/DDBJ databases">
        <authorList>
            <person name="Kjaerup R.B."/>
            <person name="Dalgaard T.S."/>
            <person name="Juul-Madsen H.R."/>
        </authorList>
    </citation>
    <scope>NUCLEOTIDE SEQUENCE [LARGE SCALE GENOMIC DNA]</scope>
</reference>
<dbReference type="RefSeq" id="YP_009278710.1">
    <property type="nucleotide sequence ID" value="NC_031010.1"/>
</dbReference>
<proteinExistence type="predicted"/>
<evidence type="ECO:0000313" key="2">
    <source>
        <dbReference type="EMBL" id="ANZ49457.1"/>
    </source>
</evidence>
<name>A0A1B2IDU5_9CAUD</name>
<feature type="transmembrane region" description="Helical" evidence="1">
    <location>
        <begin position="105"/>
        <end position="124"/>
    </location>
</feature>
<evidence type="ECO:0000313" key="3">
    <source>
        <dbReference type="Proteomes" id="UP000202923"/>
    </source>
</evidence>
<keyword evidence="1" id="KW-1133">Transmembrane helix</keyword>
<dbReference type="EMBL" id="KX397369">
    <property type="protein sequence ID" value="ANZ49457.1"/>
    <property type="molecule type" value="Genomic_DNA"/>
</dbReference>
<protein>
    <submittedName>
        <fullName evidence="2">Uncharacterized protein</fullName>
    </submittedName>
</protein>
<accession>A0A1B2IDU5</accession>
<feature type="transmembrane region" description="Helical" evidence="1">
    <location>
        <begin position="136"/>
        <end position="155"/>
    </location>
</feature>
<organism evidence="2 3">
    <name type="scientific">Erwinia phage vB_EamM_Kwan</name>
    <dbReference type="NCBI Taxonomy" id="1883374"/>
    <lineage>
        <taxon>Viruses</taxon>
        <taxon>Duplodnaviria</taxon>
        <taxon>Heunggongvirae</taxon>
        <taxon>Uroviricota</taxon>
        <taxon>Caudoviricetes</taxon>
        <taxon>Chimalliviridae</taxon>
        <taxon>Wellingtonvirus</taxon>
        <taxon>Wellingtonvirus wellington</taxon>
    </lineage>
</organism>
<dbReference type="OrthoDB" id="20854at10239"/>
<gene>
    <name evidence="2" type="ORF">KWAN_105</name>
</gene>
<sequence length="180" mass="18987">MTQSLQTAAPALLDTLIQAGGRVLSPDEASRVQDAALAIGAAAVNTTLPANSILASLRPLLVDKVGVMAEAFEKLAVDSLEGMDTKYSKETVMTLYPTLLSGQKLLIWFLALALVAFTGVALWDVLQQPQVDRTDVLLTALVPLGGLIAFAALPIKTLAYSSLAITAKVVEHKMNKASTK</sequence>
<dbReference type="Proteomes" id="UP000202923">
    <property type="component" value="Genome"/>
</dbReference>
<evidence type="ECO:0000256" key="1">
    <source>
        <dbReference type="SAM" id="Phobius"/>
    </source>
</evidence>
<keyword evidence="1" id="KW-0812">Transmembrane</keyword>
<dbReference type="GeneID" id="29061949"/>
<dbReference type="KEGG" id="vg:29061949"/>